<feature type="transmembrane region" description="Helical" evidence="1">
    <location>
        <begin position="12"/>
        <end position="32"/>
    </location>
</feature>
<keyword evidence="1" id="KW-0472">Membrane</keyword>
<dbReference type="AlphaFoldDB" id="A0A2A4X5I4"/>
<accession>A0A2A4X5I4</accession>
<feature type="transmembrane region" description="Helical" evidence="1">
    <location>
        <begin position="66"/>
        <end position="91"/>
    </location>
</feature>
<feature type="transmembrane region" description="Helical" evidence="1">
    <location>
        <begin position="38"/>
        <end position="54"/>
    </location>
</feature>
<reference evidence="3" key="1">
    <citation type="submission" date="2017-08" db="EMBL/GenBank/DDBJ databases">
        <title>A dynamic microbial community with high functional redundancy inhabits the cold, oxic subseafloor aquifer.</title>
        <authorList>
            <person name="Tully B.J."/>
            <person name="Wheat C.G."/>
            <person name="Glazer B.T."/>
            <person name="Huber J.A."/>
        </authorList>
    </citation>
    <scope>NUCLEOTIDE SEQUENCE [LARGE SCALE GENOMIC DNA]</scope>
</reference>
<dbReference type="Proteomes" id="UP000218775">
    <property type="component" value="Unassembled WGS sequence"/>
</dbReference>
<keyword evidence="1" id="KW-1133">Transmembrane helix</keyword>
<keyword evidence="1" id="KW-0812">Transmembrane</keyword>
<evidence type="ECO:0000313" key="3">
    <source>
        <dbReference type="Proteomes" id="UP000218775"/>
    </source>
</evidence>
<protein>
    <submittedName>
        <fullName evidence="2">Uncharacterized protein</fullName>
    </submittedName>
</protein>
<gene>
    <name evidence="2" type="ORF">COB21_02330</name>
</gene>
<comment type="caution">
    <text evidence="2">The sequence shown here is derived from an EMBL/GenBank/DDBJ whole genome shotgun (WGS) entry which is preliminary data.</text>
</comment>
<proteinExistence type="predicted"/>
<sequence length="92" mass="10432">MNTTASYTKTEWLLALLFSAAFYFINLFSLLSRPVRDVSFYAIAFTFTLRLAFFRKQALNTKTRLILSAITGAFALLFIQALATLSANFLFN</sequence>
<name>A0A2A4X5I4_UNCAE</name>
<evidence type="ECO:0000256" key="1">
    <source>
        <dbReference type="SAM" id="Phobius"/>
    </source>
</evidence>
<dbReference type="EMBL" id="NVUK01000011">
    <property type="protein sequence ID" value="PCI77912.1"/>
    <property type="molecule type" value="Genomic_DNA"/>
</dbReference>
<organism evidence="2 3">
    <name type="scientific">Aerophobetes bacterium</name>
    <dbReference type="NCBI Taxonomy" id="2030807"/>
    <lineage>
        <taxon>Bacteria</taxon>
        <taxon>Candidatus Aerophobota</taxon>
    </lineage>
</organism>
<evidence type="ECO:0000313" key="2">
    <source>
        <dbReference type="EMBL" id="PCI77912.1"/>
    </source>
</evidence>